<protein>
    <recommendedName>
        <fullName evidence="3">SPOR domain-containing protein</fullName>
    </recommendedName>
</protein>
<comment type="caution">
    <text evidence="4">The sequence shown here is derived from an EMBL/GenBank/DDBJ whole genome shotgun (WGS) entry which is preliminary data.</text>
</comment>
<dbReference type="InterPro" id="IPR011990">
    <property type="entry name" value="TPR-like_helical_dom_sf"/>
</dbReference>
<accession>A0A2G4YLU6</accession>
<organism evidence="4 5">
    <name type="scientific">Paremcibacter congregatus</name>
    <dbReference type="NCBI Taxonomy" id="2043170"/>
    <lineage>
        <taxon>Bacteria</taxon>
        <taxon>Pseudomonadati</taxon>
        <taxon>Pseudomonadota</taxon>
        <taxon>Alphaproteobacteria</taxon>
        <taxon>Emcibacterales</taxon>
        <taxon>Emcibacteraceae</taxon>
        <taxon>Paremcibacter</taxon>
    </lineage>
</organism>
<dbReference type="Proteomes" id="UP000229730">
    <property type="component" value="Unassembled WGS sequence"/>
</dbReference>
<evidence type="ECO:0000259" key="3">
    <source>
        <dbReference type="PROSITE" id="PS51724"/>
    </source>
</evidence>
<dbReference type="Gene3D" id="1.25.40.10">
    <property type="entry name" value="Tetratricopeptide repeat domain"/>
    <property type="match status" value="1"/>
</dbReference>
<keyword evidence="5" id="KW-1185">Reference proteome</keyword>
<dbReference type="SUPFAM" id="SSF48452">
    <property type="entry name" value="TPR-like"/>
    <property type="match status" value="1"/>
</dbReference>
<dbReference type="GO" id="GO:0042834">
    <property type="term" value="F:peptidoglycan binding"/>
    <property type="evidence" value="ECO:0007669"/>
    <property type="project" value="InterPro"/>
</dbReference>
<dbReference type="OrthoDB" id="7338235at2"/>
<feature type="repeat" description="TPR" evidence="1">
    <location>
        <begin position="159"/>
        <end position="192"/>
    </location>
</feature>
<name>A0A2G4YLU6_9PROT</name>
<dbReference type="InterPro" id="IPR007730">
    <property type="entry name" value="SPOR-like_dom"/>
</dbReference>
<dbReference type="PANTHER" id="PTHR44998">
    <property type="match status" value="1"/>
</dbReference>
<dbReference type="PROSITE" id="PS50005">
    <property type="entry name" value="TPR"/>
    <property type="match status" value="3"/>
</dbReference>
<feature type="region of interest" description="Disordered" evidence="2">
    <location>
        <begin position="470"/>
        <end position="514"/>
    </location>
</feature>
<dbReference type="PROSITE" id="PS51724">
    <property type="entry name" value="SPOR"/>
    <property type="match status" value="1"/>
</dbReference>
<feature type="repeat" description="TPR" evidence="1">
    <location>
        <begin position="193"/>
        <end position="226"/>
    </location>
</feature>
<gene>
    <name evidence="4" type="ORF">CRD36_16985</name>
</gene>
<dbReference type="Pfam" id="PF13432">
    <property type="entry name" value="TPR_16"/>
    <property type="match status" value="2"/>
</dbReference>
<dbReference type="Gene3D" id="3.30.70.1070">
    <property type="entry name" value="Sporulation related repeat"/>
    <property type="match status" value="1"/>
</dbReference>
<reference evidence="4 5" key="1">
    <citation type="submission" date="2017-10" db="EMBL/GenBank/DDBJ databases">
        <title>Frigbacter circumglobatus gen. nov. sp. nov., isolated from sediment cultured in situ.</title>
        <authorList>
            <person name="Zhao Z."/>
        </authorList>
    </citation>
    <scope>NUCLEOTIDE SEQUENCE [LARGE SCALE GENOMIC DNA]</scope>
    <source>
        <strain evidence="4 5">ZYL</strain>
    </source>
</reference>
<sequence length="514" mass="56174">MIGFSFRRGSREPWSERASLIQECMMIQENKEKIMIFCEKPRRANIAKILASVAMPAVLLACSGTGGDYNQAADKSVSVQVARSTQSTTTESSFMALASEMAAQGDHAAAIPLYRRAIKWHPFASDPLVGLGDSLRAVGQYQEAEKVYQSALSRNEKNLAALKGLGSTYITLGRPTLAVPLLHDAVSLDPRDVEAISSLAVALELQGHAQAASEVYKDGLSIDPDNLKLLNNYGLSLALQSRHDQAIDVLKQAAQHKDAGASHRQNLAMAYALSGNEMMSSRLLAIDNGPDLTNENLGYFRILASLPAEERFDAVVRQSTNPKTDTAEPANEVYDDTSRVKQVTVARLVEVPPEPMAIVEPEPEPEAVEENVPPLLGPQGWALQIAAYRKKSELMPGWEKLKEKYADIIGDLEPRRSEIDLGEAKYPGGPHGFYYRLNAGPLTSMAEAEEACRKILALGTDCWVRVPEVQEGSVPEEDVEKAEEFRRKVYSGKTPEAPEMTETPETPETPDDGA</sequence>
<dbReference type="AlphaFoldDB" id="A0A2G4YLU6"/>
<feature type="compositionally biased region" description="Low complexity" evidence="2">
    <location>
        <begin position="494"/>
        <end position="506"/>
    </location>
</feature>
<evidence type="ECO:0000256" key="1">
    <source>
        <dbReference type="PROSITE-ProRule" id="PRU00339"/>
    </source>
</evidence>
<dbReference type="EMBL" id="PDEM01000033">
    <property type="protein sequence ID" value="PHZ83267.1"/>
    <property type="molecule type" value="Genomic_DNA"/>
</dbReference>
<dbReference type="SMART" id="SM00028">
    <property type="entry name" value="TPR"/>
    <property type="match status" value="5"/>
</dbReference>
<dbReference type="InParanoid" id="A0A2G4YLU6"/>
<keyword evidence="1" id="KW-0802">TPR repeat</keyword>
<dbReference type="PANTHER" id="PTHR44998:SF1">
    <property type="entry name" value="UDP-N-ACETYLGLUCOSAMINE--PEPTIDE N-ACETYLGLUCOSAMINYLTRANSFERASE 110 KDA SUBUNIT"/>
    <property type="match status" value="1"/>
</dbReference>
<proteinExistence type="predicted"/>
<feature type="repeat" description="TPR" evidence="1">
    <location>
        <begin position="125"/>
        <end position="158"/>
    </location>
</feature>
<evidence type="ECO:0000313" key="4">
    <source>
        <dbReference type="EMBL" id="PHZ83267.1"/>
    </source>
</evidence>
<dbReference type="InterPro" id="IPR036680">
    <property type="entry name" value="SPOR-like_sf"/>
</dbReference>
<evidence type="ECO:0000313" key="5">
    <source>
        <dbReference type="Proteomes" id="UP000229730"/>
    </source>
</evidence>
<dbReference type="InterPro" id="IPR019734">
    <property type="entry name" value="TPR_rpt"/>
</dbReference>
<feature type="domain" description="SPOR" evidence="3">
    <location>
        <begin position="375"/>
        <end position="467"/>
    </location>
</feature>
<evidence type="ECO:0000256" key="2">
    <source>
        <dbReference type="SAM" id="MobiDB-lite"/>
    </source>
</evidence>